<organism evidence="11 12">
    <name type="scientific">Ensete ventricosum</name>
    <name type="common">Abyssinian banana</name>
    <name type="synonym">Musa ensete</name>
    <dbReference type="NCBI Taxonomy" id="4639"/>
    <lineage>
        <taxon>Eukaryota</taxon>
        <taxon>Viridiplantae</taxon>
        <taxon>Streptophyta</taxon>
        <taxon>Embryophyta</taxon>
        <taxon>Tracheophyta</taxon>
        <taxon>Spermatophyta</taxon>
        <taxon>Magnoliopsida</taxon>
        <taxon>Liliopsida</taxon>
        <taxon>Zingiberales</taxon>
        <taxon>Musaceae</taxon>
        <taxon>Ensete</taxon>
    </lineage>
</organism>
<dbReference type="InterPro" id="IPR027268">
    <property type="entry name" value="Peptidase_M4/M1_CTD_sf"/>
</dbReference>
<keyword evidence="4" id="KW-0805">Transcription regulation</keyword>
<dbReference type="GO" id="GO:0003682">
    <property type="term" value="F:chromatin binding"/>
    <property type="evidence" value="ECO:0007669"/>
    <property type="project" value="TreeGrafter"/>
</dbReference>
<feature type="compositionally biased region" description="Polar residues" evidence="7">
    <location>
        <begin position="1118"/>
        <end position="1128"/>
    </location>
</feature>
<dbReference type="CDD" id="cd09839">
    <property type="entry name" value="M1_like_TAF2"/>
    <property type="match status" value="1"/>
</dbReference>
<evidence type="ECO:0000256" key="6">
    <source>
        <dbReference type="ARBA" id="ARBA00023242"/>
    </source>
</evidence>
<keyword evidence="12" id="KW-1185">Reference proteome</keyword>
<comment type="subcellular location">
    <subcellularLocation>
        <location evidence="1">Nucleus</location>
    </subcellularLocation>
</comment>
<comment type="similarity">
    <text evidence="2">Belongs to the TAF2 family.</text>
</comment>
<dbReference type="EMBL" id="JAQQAF010000003">
    <property type="protein sequence ID" value="KAJ8500645.1"/>
    <property type="molecule type" value="Genomic_DNA"/>
</dbReference>
<feature type="compositionally biased region" description="Basic and acidic residues" evidence="7">
    <location>
        <begin position="1079"/>
        <end position="1096"/>
    </location>
</feature>
<feature type="domain" description="Transcription initiation factor TFIID subunit 2 Ig-like" evidence="9">
    <location>
        <begin position="517"/>
        <end position="659"/>
    </location>
</feature>
<dbReference type="SUPFAM" id="SSF55486">
    <property type="entry name" value="Metalloproteases ('zincins'), catalytic domain"/>
    <property type="match status" value="1"/>
</dbReference>
<dbReference type="Pfam" id="PF01433">
    <property type="entry name" value="Peptidase_M1"/>
    <property type="match status" value="1"/>
</dbReference>
<evidence type="ECO:0000256" key="7">
    <source>
        <dbReference type="SAM" id="MobiDB-lite"/>
    </source>
</evidence>
<evidence type="ECO:0000259" key="10">
    <source>
        <dbReference type="Pfam" id="PF25577"/>
    </source>
</evidence>
<dbReference type="InterPro" id="IPR042097">
    <property type="entry name" value="Aminopeptidase_N-like_N_sf"/>
</dbReference>
<evidence type="ECO:0000256" key="5">
    <source>
        <dbReference type="ARBA" id="ARBA00023163"/>
    </source>
</evidence>
<dbReference type="Gene3D" id="1.10.390.10">
    <property type="entry name" value="Neutral Protease Domain 2"/>
    <property type="match status" value="1"/>
</dbReference>
<name>A0AAV8Q4P0_ENSVE</name>
<comment type="caution">
    <text evidence="11">The sequence shown here is derived from an EMBL/GenBank/DDBJ whole genome shotgun (WGS) entry which is preliminary data.</text>
</comment>
<dbReference type="InterPro" id="IPR057345">
    <property type="entry name" value="Ig-like_TAF2"/>
</dbReference>
<evidence type="ECO:0000313" key="12">
    <source>
        <dbReference type="Proteomes" id="UP001222027"/>
    </source>
</evidence>
<sequence>MAKPRKQKNEEQKPECSGGVVLHQKLCVSIDMVKRRIYGYTELKMTIPEGGHVALHADNMTITNISVDGEPADFEYFPLYQVVEEDRFCSVSCSSSAANVACSVYTSSLDKEMVPNLLIACNGSVKLDQPQEKENGRNSVQDSCSQQVANGCNGHPEDKNEKLVRIDYWVDRAETGIHFVDNALLTDNQIRRARCWFPCLDSISQRCPFDLEFTVDVNLVAVSNGDLHYQVLSKDDPPRKTFVYKLTTPVSAGWISLIVAPFEILSDSHNNIISHICLPPSFSKLQNTVGFFHNAFSYYEDYLSTSFPFGSYKQIFIPPELTISSLSLGASLCIFGSHILFDDRVIDQTIDTRIKLAYALARQWFGVFITAHESTDEWLLDGLAGFLTDTYIKHSLGNNEARYRRYKANFAVCKADVSGATALSSSAASSDLYGTQWIGLYGKIRSWKAISVLQMLEKQIGPDSFCKILQVIVCRAIGSTRSMRTLSTKEFRHLANKVGNLERPFLKEFFPRWVESCGCPIMRMGLSYNKRRNMIELAVVRGCTAKSSSALNQDDENREGHPDWPGMMSVRVHELDGVYDHPVLPMAGESCQLLEIQCHSKLAAKRIQKPKKGSKADGSDDNADVVSTQDMRSGVDSPLLWIRVDPEMEYLAEIHFYQPVQMWINQLEKDKDVVAQSQAISMLEMLPQLSFAVVNALNSFLNDSKAFWRVRIEAAYALAHTTSEDTDLAGLFHLIKFYKSRRFDTDTGLPRANSFHDVSEYFVLEAIPHAVALVRASDKKSPREAIEFVLQLLKYNDNNGNPYSDVYWLASLVQSIGELEFGQQGILFLSSLLKRIDQLMQFDSLMPSYNGILTISCIRTLAQMALKLSNSVPLDKVRELIEPYRNVENTSWKVRIEASRALLDLKFHSKGIDAVLSLFMQFLEEECSLRGEVKLAVHVMHICQANLESESGMQIALPTLVSLLHLLTSRKAFNNVFLRHHLFCILQILAGRSPTLYGISRAQVHASVAAETCGEQVMRPASLKLKIPKSQEPLAETVKLSEALPTAETVREGDTVSNCSERRVNVIKIRVKQRSSSSKADDVDHQMEYSRGRPNDAELGPCSSVSVDAPARGATEPFNISSQNNEEVSSSHDRESRMTASIGSAKLVGEDKLGKELQCTADSRLDALSKDQLSPNNINVEETVISKTACLQDLSVVRHDGEVAMPPENDEELKEKRKKEKKDKERKRRRDDKVHKKDDPEYIEKKRLKKERKRKEKELAKMHKGGDRSSSDMKISSRPSESRGSLVDSKVEPGVEIHALKNKESISETAQGSFTSSKFRIKIKSRNTDNS</sequence>
<keyword evidence="5" id="KW-0804">Transcription</keyword>
<dbReference type="GO" id="GO:0008270">
    <property type="term" value="F:zinc ion binding"/>
    <property type="evidence" value="ECO:0007669"/>
    <property type="project" value="InterPro"/>
</dbReference>
<feature type="compositionally biased region" description="Basic and acidic residues" evidence="7">
    <location>
        <begin position="1231"/>
        <end position="1245"/>
    </location>
</feature>
<dbReference type="GO" id="GO:0006367">
    <property type="term" value="P:transcription initiation at RNA polymerase II promoter"/>
    <property type="evidence" value="ECO:0007669"/>
    <property type="project" value="TreeGrafter"/>
</dbReference>
<dbReference type="Pfam" id="PF25577">
    <property type="entry name" value="TPR_TAF2_C"/>
    <property type="match status" value="1"/>
</dbReference>
<evidence type="ECO:0000259" key="9">
    <source>
        <dbReference type="Pfam" id="PF25316"/>
    </source>
</evidence>
<dbReference type="SUPFAM" id="SSF63737">
    <property type="entry name" value="Leukotriene A4 hydrolase N-terminal domain"/>
    <property type="match status" value="1"/>
</dbReference>
<dbReference type="Gene3D" id="2.60.40.1730">
    <property type="entry name" value="tricorn interacting facor f3 domain"/>
    <property type="match status" value="1"/>
</dbReference>
<dbReference type="GO" id="GO:0000976">
    <property type="term" value="F:transcription cis-regulatory region binding"/>
    <property type="evidence" value="ECO:0007669"/>
    <property type="project" value="TreeGrafter"/>
</dbReference>
<keyword evidence="6" id="KW-0539">Nucleus</keyword>
<evidence type="ECO:0000256" key="1">
    <source>
        <dbReference type="ARBA" id="ARBA00004123"/>
    </source>
</evidence>
<dbReference type="Pfam" id="PF25316">
    <property type="entry name" value="TAF2_3rd"/>
    <property type="match status" value="1"/>
</dbReference>
<evidence type="ECO:0000256" key="2">
    <source>
        <dbReference type="ARBA" id="ARBA00010937"/>
    </source>
</evidence>
<reference evidence="11 12" key="1">
    <citation type="submission" date="2022-12" db="EMBL/GenBank/DDBJ databases">
        <title>Chromosome-scale assembly of the Ensete ventricosum genome.</title>
        <authorList>
            <person name="Dussert Y."/>
            <person name="Stocks J."/>
            <person name="Wendawek A."/>
            <person name="Woldeyes F."/>
            <person name="Nichols R.A."/>
            <person name="Borrell J.S."/>
        </authorList>
    </citation>
    <scope>NUCLEOTIDE SEQUENCE [LARGE SCALE GENOMIC DNA]</scope>
    <source>
        <strain evidence="12">cv. Maze</strain>
        <tissue evidence="11">Seeds</tissue>
    </source>
</reference>
<feature type="region of interest" description="Disordered" evidence="7">
    <location>
        <begin position="1198"/>
        <end position="1290"/>
    </location>
</feature>
<accession>A0AAV8Q4P0</accession>
<dbReference type="GO" id="GO:0016251">
    <property type="term" value="F:RNA polymerase II general transcription initiation factor activity"/>
    <property type="evidence" value="ECO:0007669"/>
    <property type="project" value="TreeGrafter"/>
</dbReference>
<dbReference type="SUPFAM" id="SSF48371">
    <property type="entry name" value="ARM repeat"/>
    <property type="match status" value="1"/>
</dbReference>
<dbReference type="PANTHER" id="PTHR15137:SF9">
    <property type="entry name" value="TRANSCRIPTION INITIATION FACTOR TFIID SUBUNIT 2"/>
    <property type="match status" value="1"/>
</dbReference>
<feature type="domain" description="Transcription initiation factor TFIID subunit 2 TPR repeats" evidence="10">
    <location>
        <begin position="662"/>
        <end position="991"/>
    </location>
</feature>
<dbReference type="InterPro" id="IPR014782">
    <property type="entry name" value="Peptidase_M1_dom"/>
</dbReference>
<dbReference type="GO" id="GO:0005669">
    <property type="term" value="C:transcription factor TFIID complex"/>
    <property type="evidence" value="ECO:0007669"/>
    <property type="project" value="InterPro"/>
</dbReference>
<feature type="region of interest" description="Disordered" evidence="7">
    <location>
        <begin position="607"/>
        <end position="626"/>
    </location>
</feature>
<protein>
    <recommendedName>
        <fullName evidence="3">Transcription initiation factor TFIID subunit 2</fullName>
    </recommendedName>
</protein>
<feature type="compositionally biased region" description="Basic residues" evidence="7">
    <location>
        <begin position="1216"/>
        <end position="1230"/>
    </location>
</feature>
<feature type="region of interest" description="Disordered" evidence="7">
    <location>
        <begin position="1070"/>
        <end position="1136"/>
    </location>
</feature>
<feature type="domain" description="Peptidase M1 membrane alanine aminopeptidase" evidence="8">
    <location>
        <begin position="294"/>
        <end position="474"/>
    </location>
</feature>
<evidence type="ECO:0000313" key="11">
    <source>
        <dbReference type="EMBL" id="KAJ8500645.1"/>
    </source>
</evidence>
<feature type="compositionally biased region" description="Basic residues" evidence="7">
    <location>
        <begin position="1246"/>
        <end position="1255"/>
    </location>
</feature>
<gene>
    <name evidence="11" type="ORF">OPV22_011197</name>
</gene>
<dbReference type="InterPro" id="IPR037813">
    <property type="entry name" value="TAF2"/>
</dbReference>
<dbReference type="GO" id="GO:0008237">
    <property type="term" value="F:metallopeptidase activity"/>
    <property type="evidence" value="ECO:0007669"/>
    <property type="project" value="InterPro"/>
</dbReference>
<dbReference type="Proteomes" id="UP001222027">
    <property type="component" value="Unassembled WGS sequence"/>
</dbReference>
<evidence type="ECO:0000259" key="8">
    <source>
        <dbReference type="Pfam" id="PF01433"/>
    </source>
</evidence>
<feature type="compositionally biased region" description="Basic and acidic residues" evidence="7">
    <location>
        <begin position="1256"/>
        <end position="1271"/>
    </location>
</feature>
<dbReference type="InterPro" id="IPR057991">
    <property type="entry name" value="TPR_TAF2_C"/>
</dbReference>
<feature type="compositionally biased region" description="Polar residues" evidence="7">
    <location>
        <begin position="1272"/>
        <end position="1283"/>
    </location>
</feature>
<proteinExistence type="inferred from homology"/>
<evidence type="ECO:0000256" key="4">
    <source>
        <dbReference type="ARBA" id="ARBA00023015"/>
    </source>
</evidence>
<dbReference type="PANTHER" id="PTHR15137">
    <property type="entry name" value="TRANSCRIPTION INITIATION FACTOR TFIID"/>
    <property type="match status" value="1"/>
</dbReference>
<evidence type="ECO:0000256" key="3">
    <source>
        <dbReference type="ARBA" id="ARBA00017363"/>
    </source>
</evidence>
<dbReference type="InterPro" id="IPR016024">
    <property type="entry name" value="ARM-type_fold"/>
</dbReference>